<dbReference type="EMBL" id="LN829119">
    <property type="protein sequence ID" value="CPR15115.1"/>
    <property type="molecule type" value="Genomic_DNA"/>
</dbReference>
<dbReference type="KEGG" id="fiy:BN1229_v1_0217"/>
<protein>
    <submittedName>
        <fullName evidence="2">Thiamine monophosphate synthase (Modular protein)</fullName>
    </submittedName>
</protein>
<proteinExistence type="predicted"/>
<dbReference type="KEGG" id="fil:BN1229_v1_0213"/>
<dbReference type="Proteomes" id="UP000033187">
    <property type="component" value="Chromosome 1"/>
</dbReference>
<reference evidence="3" key="1">
    <citation type="submission" date="2015-02" db="EMBL/GenBank/DDBJ databases">
        <authorList>
            <person name="Chooi Y.-H."/>
        </authorList>
    </citation>
    <scope>NUCLEOTIDE SEQUENCE [LARGE SCALE GENOMIC DNA]</scope>
    <source>
        <strain evidence="3">strain Y</strain>
    </source>
</reference>
<feature type="domain" description="Thiamine phosphate synthase/TenI" evidence="1">
    <location>
        <begin position="52"/>
        <end position="189"/>
    </location>
</feature>
<dbReference type="OrthoDB" id="7159061at2"/>
<dbReference type="RefSeq" id="WP_052743587.1">
    <property type="nucleotide sequence ID" value="NZ_LN829118.1"/>
</dbReference>
<accession>A0A0D6J9X2</accession>
<dbReference type="Pfam" id="PF02581">
    <property type="entry name" value="TMP-TENI"/>
    <property type="match status" value="1"/>
</dbReference>
<dbReference type="CDD" id="cd00564">
    <property type="entry name" value="TMP_TenI"/>
    <property type="match status" value="1"/>
</dbReference>
<dbReference type="InterPro" id="IPR036206">
    <property type="entry name" value="ThiamineP_synth_sf"/>
</dbReference>
<evidence type="ECO:0000313" key="3">
    <source>
        <dbReference type="Proteomes" id="UP000033187"/>
    </source>
</evidence>
<organism evidence="2 3">
    <name type="scientific">Candidatus Filomicrobium marinum</name>
    <dbReference type="NCBI Taxonomy" id="1608628"/>
    <lineage>
        <taxon>Bacteria</taxon>
        <taxon>Pseudomonadati</taxon>
        <taxon>Pseudomonadota</taxon>
        <taxon>Alphaproteobacteria</taxon>
        <taxon>Hyphomicrobiales</taxon>
        <taxon>Hyphomicrobiaceae</taxon>
        <taxon>Filomicrobium</taxon>
    </lineage>
</organism>
<dbReference type="Gene3D" id="3.20.20.70">
    <property type="entry name" value="Aldolase class I"/>
    <property type="match status" value="1"/>
</dbReference>
<gene>
    <name evidence="2" type="ORF">YBN1229_v1_0217</name>
</gene>
<dbReference type="InterPro" id="IPR013785">
    <property type="entry name" value="Aldolase_TIM"/>
</dbReference>
<evidence type="ECO:0000313" key="2">
    <source>
        <dbReference type="EMBL" id="CPR15115.1"/>
    </source>
</evidence>
<name>A0A0D6J9X2_9HYPH</name>
<sequence>MGAPLQPRNCQFYLVLTVGPDGQALERLQPVLAHKAPASILVTPAEGSTLEPQEALPIVQAGQAGGAAVLIANDPQLARTIKADGVHLDWSEDIDQRYEEAREILGQRFIVGVDAGRSRHHAMSLGEAGADYVGFGIPSFVEDRLKAKERQRELIAWWAEIFEIPTVAFDVEDHEAAAGLAKAGADFVARRLPPGLSPADLQNWATQCEVATEMPPINE</sequence>
<keyword evidence="3" id="KW-1185">Reference proteome</keyword>
<evidence type="ECO:0000259" key="1">
    <source>
        <dbReference type="Pfam" id="PF02581"/>
    </source>
</evidence>
<dbReference type="GO" id="GO:0009228">
    <property type="term" value="P:thiamine biosynthetic process"/>
    <property type="evidence" value="ECO:0007669"/>
    <property type="project" value="UniProtKB-KW"/>
</dbReference>
<dbReference type="SUPFAM" id="SSF51391">
    <property type="entry name" value="Thiamin phosphate synthase"/>
    <property type="match status" value="1"/>
</dbReference>
<dbReference type="InterPro" id="IPR022998">
    <property type="entry name" value="ThiamineP_synth_TenI"/>
</dbReference>
<dbReference type="AlphaFoldDB" id="A0A0D6J9X2"/>